<evidence type="ECO:0000313" key="2">
    <source>
        <dbReference type="Proteomes" id="UP001333102"/>
    </source>
</evidence>
<organism evidence="1 2">
    <name type="scientific">Geochorda subterranea</name>
    <dbReference type="NCBI Taxonomy" id="3109564"/>
    <lineage>
        <taxon>Bacteria</taxon>
        <taxon>Bacillati</taxon>
        <taxon>Bacillota</taxon>
        <taxon>Limnochordia</taxon>
        <taxon>Limnochordales</taxon>
        <taxon>Geochordaceae</taxon>
        <taxon>Geochorda</taxon>
    </lineage>
</organism>
<name>A0ABZ1BR06_9FIRM</name>
<evidence type="ECO:0000313" key="1">
    <source>
        <dbReference type="EMBL" id="WRP14587.1"/>
    </source>
</evidence>
<reference evidence="2" key="1">
    <citation type="submission" date="2023-12" db="EMBL/GenBank/DDBJ databases">
        <title>Novel isolates from deep terrestrial aquifers shed light on the physiology and ecology of the class Limnochordia.</title>
        <authorList>
            <person name="Karnachuk O.V."/>
            <person name="Lukina A.P."/>
            <person name="Avakyan M.R."/>
            <person name="Kadnikov V."/>
            <person name="Begmatov S."/>
            <person name="Beletsky A.V."/>
            <person name="Mardanov A.V."/>
            <person name="Ravin N.V."/>
        </authorList>
    </citation>
    <scope>NUCLEOTIDE SEQUENCE [LARGE SCALE GENOMIC DNA]</scope>
    <source>
        <strain evidence="2">LN</strain>
    </source>
</reference>
<protein>
    <recommendedName>
        <fullName evidence="3">Transposase</fullName>
    </recommendedName>
</protein>
<evidence type="ECO:0008006" key="3">
    <source>
        <dbReference type="Google" id="ProtNLM"/>
    </source>
</evidence>
<keyword evidence="2" id="KW-1185">Reference proteome</keyword>
<proteinExistence type="predicted"/>
<gene>
    <name evidence="1" type="ORF">VLY81_14425</name>
</gene>
<sequence>MYVRTVTSKGIQYAQLAHNVRDPKTGQPRAQVLYTFGRVDQLDLDALRRLVRSIARFLPPTSRPNCRRISAWSGPFGTWAP</sequence>
<dbReference type="EMBL" id="CP141614">
    <property type="protein sequence ID" value="WRP14587.1"/>
    <property type="molecule type" value="Genomic_DNA"/>
</dbReference>
<dbReference type="Proteomes" id="UP001333102">
    <property type="component" value="Chromosome"/>
</dbReference>
<accession>A0ABZ1BR06</accession>